<comment type="similarity">
    <text evidence="4 9 10">Belongs to the HisA/HisF family.</text>
</comment>
<evidence type="ECO:0000256" key="11">
    <source>
        <dbReference type="RuleBase" id="RU003658"/>
    </source>
</evidence>
<gene>
    <name evidence="9" type="primary">hisA</name>
    <name evidence="12" type="ordered locus">Theam_0168</name>
</gene>
<dbReference type="InterPro" id="IPR011060">
    <property type="entry name" value="RibuloseP-bd_barrel"/>
</dbReference>
<dbReference type="KEGG" id="tam:Theam_0168"/>
<keyword evidence="5 9" id="KW-0963">Cytoplasm</keyword>
<dbReference type="Pfam" id="PF00977">
    <property type="entry name" value="His_biosynth"/>
    <property type="match status" value="1"/>
</dbReference>
<dbReference type="InterPro" id="IPR006062">
    <property type="entry name" value="His_biosynth"/>
</dbReference>
<dbReference type="Proteomes" id="UP000006362">
    <property type="component" value="Chromosome"/>
</dbReference>
<feature type="active site" description="Proton acceptor" evidence="9">
    <location>
        <position position="9"/>
    </location>
</feature>
<evidence type="ECO:0000256" key="10">
    <source>
        <dbReference type="RuleBase" id="RU003657"/>
    </source>
</evidence>
<dbReference type="GO" id="GO:0000162">
    <property type="term" value="P:L-tryptophan biosynthetic process"/>
    <property type="evidence" value="ECO:0007669"/>
    <property type="project" value="TreeGrafter"/>
</dbReference>
<dbReference type="GO" id="GO:0003949">
    <property type="term" value="F:1-(5-phosphoribosyl)-5-[(5-phosphoribosylamino)methylideneamino]imidazole-4-carboxamide isomerase activity"/>
    <property type="evidence" value="ECO:0007669"/>
    <property type="project" value="UniProtKB-UniRule"/>
</dbReference>
<dbReference type="STRING" id="648996.Theam_0168"/>
<protein>
    <recommendedName>
        <fullName evidence="9 11">1-(5-phosphoribosyl)-5-[(5-phosphoribosylamino)methylideneamino] imidazole-4-carboxamide isomerase</fullName>
        <ecNumber evidence="9 11">5.3.1.16</ecNumber>
    </recommendedName>
    <alternativeName>
        <fullName evidence="9">Phosphoribosylformimino-5-aminoimidazole carboxamide ribotide isomerase</fullName>
    </alternativeName>
</protein>
<evidence type="ECO:0000256" key="2">
    <source>
        <dbReference type="ARBA" id="ARBA00004496"/>
    </source>
</evidence>
<dbReference type="RefSeq" id="WP_013536927.1">
    <property type="nucleotide sequence ID" value="NC_014926.1"/>
</dbReference>
<name>E8T3L0_THEA1</name>
<dbReference type="InterPro" id="IPR044524">
    <property type="entry name" value="Isoase_HisA-like"/>
</dbReference>
<evidence type="ECO:0000256" key="5">
    <source>
        <dbReference type="ARBA" id="ARBA00022490"/>
    </source>
</evidence>
<dbReference type="EC" id="5.3.1.16" evidence="9 11"/>
<proteinExistence type="inferred from homology"/>
<feature type="active site" description="Proton donor" evidence="9">
    <location>
        <position position="130"/>
    </location>
</feature>
<accession>E8T3L0</accession>
<keyword evidence="7 9" id="KW-0368">Histidine biosynthesis</keyword>
<dbReference type="eggNOG" id="COG0106">
    <property type="taxonomic scope" value="Bacteria"/>
</dbReference>
<dbReference type="GO" id="GO:0005737">
    <property type="term" value="C:cytoplasm"/>
    <property type="evidence" value="ECO:0007669"/>
    <property type="project" value="UniProtKB-SubCell"/>
</dbReference>
<dbReference type="AlphaFoldDB" id="E8T3L0"/>
<dbReference type="GO" id="GO:0000105">
    <property type="term" value="P:L-histidine biosynthetic process"/>
    <property type="evidence" value="ECO:0007669"/>
    <property type="project" value="UniProtKB-UniRule"/>
</dbReference>
<evidence type="ECO:0000256" key="1">
    <source>
        <dbReference type="ARBA" id="ARBA00000901"/>
    </source>
</evidence>
<organism evidence="12 13">
    <name type="scientific">Thermovibrio ammonificans (strain DSM 15698 / JCM 12110 / HB-1)</name>
    <dbReference type="NCBI Taxonomy" id="648996"/>
    <lineage>
        <taxon>Bacteria</taxon>
        <taxon>Pseudomonadati</taxon>
        <taxon>Aquificota</taxon>
        <taxon>Aquificia</taxon>
        <taxon>Desulfurobacteriales</taxon>
        <taxon>Desulfurobacteriaceae</taxon>
        <taxon>Thermovibrio</taxon>
    </lineage>
</organism>
<dbReference type="FunFam" id="3.20.20.70:FF:000009">
    <property type="entry name" value="1-(5-phosphoribosyl)-5-[(5-phosphoribosylamino)methylideneamino] imidazole-4-carboxamide isomerase"/>
    <property type="match status" value="1"/>
</dbReference>
<dbReference type="InterPro" id="IPR013785">
    <property type="entry name" value="Aldolase_TIM"/>
</dbReference>
<dbReference type="CDD" id="cd04732">
    <property type="entry name" value="HisA"/>
    <property type="match status" value="1"/>
</dbReference>
<dbReference type="UniPathway" id="UPA00031">
    <property type="reaction ID" value="UER00009"/>
</dbReference>
<dbReference type="NCBIfam" id="TIGR00007">
    <property type="entry name" value="1-(5-phosphoribosyl)-5-[(5-phosphoribosylamino)methylideneamino]imidazole-4-carboxamide isomerase"/>
    <property type="match status" value="1"/>
</dbReference>
<evidence type="ECO:0000256" key="8">
    <source>
        <dbReference type="ARBA" id="ARBA00023235"/>
    </source>
</evidence>
<keyword evidence="8 9" id="KW-0413">Isomerase</keyword>
<dbReference type="EMBL" id="CP002444">
    <property type="protein sequence ID" value="ADU96141.1"/>
    <property type="molecule type" value="Genomic_DNA"/>
</dbReference>
<dbReference type="HOGENOM" id="CLU_048577_1_1_0"/>
<evidence type="ECO:0000313" key="13">
    <source>
        <dbReference type="Proteomes" id="UP000006362"/>
    </source>
</evidence>
<sequence length="244" mass="26654">MFRVIPAVDIKGGKCVRLYQGKADAEKVYFENPVEVAKRWEEEGASIIHVVDLDGAFEGVPKNLPIVKEIVQELSIPVQFGGGVRTRKALEELFKAGVSRVVVGTVAVEEPELFKKWTEEFPDKLVVGIDAKNGIATTRGWVELSGIPATELARNLDQLPIWGFVYTDISRDGTLTSPNFEEVEKFASAVEHPVIASGGVSSPEDLKRLSKIKNVAGAIVGKALYEGKVNLKEAIEQVERGNNP</sequence>
<evidence type="ECO:0000256" key="4">
    <source>
        <dbReference type="ARBA" id="ARBA00009667"/>
    </source>
</evidence>
<dbReference type="Gene3D" id="3.20.20.70">
    <property type="entry name" value="Aldolase class I"/>
    <property type="match status" value="1"/>
</dbReference>
<keyword evidence="6 9" id="KW-0028">Amino-acid biosynthesis</keyword>
<comment type="pathway">
    <text evidence="3 9 11">Amino-acid biosynthesis; L-histidine biosynthesis; L-histidine from 5-phospho-alpha-D-ribose 1-diphosphate: step 4/9.</text>
</comment>
<evidence type="ECO:0000256" key="7">
    <source>
        <dbReference type="ARBA" id="ARBA00023102"/>
    </source>
</evidence>
<dbReference type="NCBIfam" id="NF010112">
    <property type="entry name" value="PRK13585.1"/>
    <property type="match status" value="1"/>
</dbReference>
<dbReference type="SUPFAM" id="SSF51366">
    <property type="entry name" value="Ribulose-phoshate binding barrel"/>
    <property type="match status" value="1"/>
</dbReference>
<evidence type="ECO:0000256" key="6">
    <source>
        <dbReference type="ARBA" id="ARBA00022605"/>
    </source>
</evidence>
<evidence type="ECO:0000313" key="12">
    <source>
        <dbReference type="EMBL" id="ADU96141.1"/>
    </source>
</evidence>
<dbReference type="PANTHER" id="PTHR43090:SF2">
    <property type="entry name" value="1-(5-PHOSPHORIBOSYL)-5-[(5-PHOSPHORIBOSYLAMINO)METHYLIDENEAMINO] IMIDAZOLE-4-CARBOXAMIDE ISOMERASE"/>
    <property type="match status" value="1"/>
</dbReference>
<comment type="catalytic activity">
    <reaction evidence="1 9 11">
        <text>1-(5-phospho-beta-D-ribosyl)-5-[(5-phospho-beta-D-ribosylamino)methylideneamino]imidazole-4-carboxamide = 5-[(5-phospho-1-deoxy-D-ribulos-1-ylimino)methylamino]-1-(5-phospho-beta-D-ribosyl)imidazole-4-carboxamide</text>
        <dbReference type="Rhea" id="RHEA:15469"/>
        <dbReference type="ChEBI" id="CHEBI:58435"/>
        <dbReference type="ChEBI" id="CHEBI:58525"/>
        <dbReference type="EC" id="5.3.1.16"/>
    </reaction>
</comment>
<evidence type="ECO:0000256" key="9">
    <source>
        <dbReference type="HAMAP-Rule" id="MF_01014"/>
    </source>
</evidence>
<dbReference type="InterPro" id="IPR006063">
    <property type="entry name" value="HisA_bact_arch"/>
</dbReference>
<dbReference type="OrthoDB" id="9781903at2"/>
<evidence type="ECO:0000256" key="3">
    <source>
        <dbReference type="ARBA" id="ARBA00005133"/>
    </source>
</evidence>
<dbReference type="InterPro" id="IPR023016">
    <property type="entry name" value="HisA/PriA"/>
</dbReference>
<keyword evidence="13" id="KW-1185">Reference proteome</keyword>
<dbReference type="HAMAP" id="MF_01014">
    <property type="entry name" value="HisA"/>
    <property type="match status" value="1"/>
</dbReference>
<reference evidence="12" key="1">
    <citation type="submission" date="2011-01" db="EMBL/GenBank/DDBJ databases">
        <title>Complete sequence of chromosome of Thermovibrio ammonificans HB-1.</title>
        <authorList>
            <consortium name="US DOE Joint Genome Institute"/>
            <person name="Lucas S."/>
            <person name="Copeland A."/>
            <person name="Lapidus A."/>
            <person name="Cheng J.-F."/>
            <person name="Goodwin L."/>
            <person name="Pitluck S."/>
            <person name="Davenport K."/>
            <person name="Detter J.C."/>
            <person name="Han C."/>
            <person name="Tapia R."/>
            <person name="Land M."/>
            <person name="Hauser L."/>
            <person name="Kyrpides N."/>
            <person name="Ivanova N."/>
            <person name="Ovchinnikova G."/>
            <person name="Vetriani C."/>
            <person name="Woyke T."/>
        </authorList>
    </citation>
    <scope>NUCLEOTIDE SEQUENCE [LARGE SCALE GENOMIC DNA]</scope>
    <source>
        <strain evidence="12">HB-1</strain>
    </source>
</reference>
<dbReference type="PANTHER" id="PTHR43090">
    <property type="entry name" value="1-(5-PHOSPHORIBOSYL)-5-[(5-PHOSPHORIBOSYLAMINO)METHYLIDENEAMINO] IMIDAZOLE-4-CARBOXAMIDE ISOMERASE"/>
    <property type="match status" value="1"/>
</dbReference>
<comment type="subcellular location">
    <subcellularLocation>
        <location evidence="2 9 11">Cytoplasm</location>
    </subcellularLocation>
</comment>